<accession>A0A131YBR7</accession>
<evidence type="ECO:0000313" key="3">
    <source>
        <dbReference type="EMBL" id="JAP75880.1"/>
    </source>
</evidence>
<evidence type="ECO:0000256" key="1">
    <source>
        <dbReference type="SAM" id="MobiDB-lite"/>
    </source>
</evidence>
<evidence type="ECO:0000256" key="2">
    <source>
        <dbReference type="SAM" id="SignalP"/>
    </source>
</evidence>
<feature type="chain" id="PRO_5007284545" evidence="2">
    <location>
        <begin position="24"/>
        <end position="176"/>
    </location>
</feature>
<sequence length="176" mass="19368">MQIPRANIFLLLGLFSFLSTINQGPTSVLAGDGRLQTDPLLKRPGEMTGRVRLASPPRLRPIPEEDPTQATQQESRGRRPRDPLFNIPRVVLDVRRRTPPATRLAPISEQGNGAANPHGRNPLGGHPLPISRGPPPVTNLAFQGRPRPADDNGGPPTSMRDALRRGLWRFPFRRPG</sequence>
<dbReference type="EMBL" id="GEDV01012677">
    <property type="protein sequence ID" value="JAP75880.1"/>
    <property type="molecule type" value="Transcribed_RNA"/>
</dbReference>
<keyword evidence="2" id="KW-0732">Signal</keyword>
<proteinExistence type="predicted"/>
<protein>
    <submittedName>
        <fullName evidence="3">Uncharacterized protein</fullName>
    </submittedName>
</protein>
<feature type="region of interest" description="Disordered" evidence="1">
    <location>
        <begin position="26"/>
        <end position="176"/>
    </location>
</feature>
<name>A0A131YBR7_RHIAP</name>
<reference evidence="3" key="1">
    <citation type="journal article" date="2016" name="Ticks Tick Borne Dis.">
        <title>De novo assembly and annotation of the salivary gland transcriptome of Rhipicephalus appendiculatus male and female ticks during blood feeding.</title>
        <authorList>
            <person name="de Castro M.H."/>
            <person name="de Klerk D."/>
            <person name="Pienaar R."/>
            <person name="Latif A.A."/>
            <person name="Rees D.J."/>
            <person name="Mans B.J."/>
        </authorList>
    </citation>
    <scope>NUCLEOTIDE SEQUENCE</scope>
    <source>
        <tissue evidence="3">Salivary glands</tissue>
    </source>
</reference>
<organism evidence="3">
    <name type="scientific">Rhipicephalus appendiculatus</name>
    <name type="common">Brown ear tick</name>
    <dbReference type="NCBI Taxonomy" id="34631"/>
    <lineage>
        <taxon>Eukaryota</taxon>
        <taxon>Metazoa</taxon>
        <taxon>Ecdysozoa</taxon>
        <taxon>Arthropoda</taxon>
        <taxon>Chelicerata</taxon>
        <taxon>Arachnida</taxon>
        <taxon>Acari</taxon>
        <taxon>Parasitiformes</taxon>
        <taxon>Ixodida</taxon>
        <taxon>Ixodoidea</taxon>
        <taxon>Ixodidae</taxon>
        <taxon>Rhipicephalinae</taxon>
        <taxon>Rhipicephalus</taxon>
        <taxon>Rhipicephalus</taxon>
    </lineage>
</organism>
<feature type="signal peptide" evidence="2">
    <location>
        <begin position="1"/>
        <end position="23"/>
    </location>
</feature>
<dbReference type="AlphaFoldDB" id="A0A131YBR7"/>